<dbReference type="AlphaFoldDB" id="A0AAJ0GNL2"/>
<comment type="caution">
    <text evidence="3">The sequence shown here is derived from an EMBL/GenBank/DDBJ whole genome shotgun (WGS) entry which is preliminary data.</text>
</comment>
<accession>A0AAJ0GNL2</accession>
<protein>
    <submittedName>
        <fullName evidence="3">Uncharacterized protein</fullName>
    </submittedName>
</protein>
<feature type="region of interest" description="Disordered" evidence="2">
    <location>
        <begin position="350"/>
        <end position="371"/>
    </location>
</feature>
<proteinExistence type="predicted"/>
<feature type="compositionally biased region" description="Polar residues" evidence="2">
    <location>
        <begin position="736"/>
        <end position="759"/>
    </location>
</feature>
<feature type="coiled-coil region" evidence="1">
    <location>
        <begin position="668"/>
        <end position="716"/>
    </location>
</feature>
<evidence type="ECO:0000313" key="4">
    <source>
        <dbReference type="Proteomes" id="UP001273166"/>
    </source>
</evidence>
<feature type="compositionally biased region" description="Low complexity" evidence="2">
    <location>
        <begin position="763"/>
        <end position="789"/>
    </location>
</feature>
<dbReference type="EMBL" id="JAUDZG010000006">
    <property type="protein sequence ID" value="KAK3303249.1"/>
    <property type="molecule type" value="Genomic_DNA"/>
</dbReference>
<reference evidence="3" key="1">
    <citation type="journal article" date="2023" name="Mol. Phylogenet. Evol.">
        <title>Genome-scale phylogeny and comparative genomics of the fungal order Sordariales.</title>
        <authorList>
            <person name="Hensen N."/>
            <person name="Bonometti L."/>
            <person name="Westerberg I."/>
            <person name="Brannstrom I.O."/>
            <person name="Guillou S."/>
            <person name="Cros-Aarteil S."/>
            <person name="Calhoun S."/>
            <person name="Haridas S."/>
            <person name="Kuo A."/>
            <person name="Mondo S."/>
            <person name="Pangilinan J."/>
            <person name="Riley R."/>
            <person name="LaButti K."/>
            <person name="Andreopoulos B."/>
            <person name="Lipzen A."/>
            <person name="Chen C."/>
            <person name="Yan M."/>
            <person name="Daum C."/>
            <person name="Ng V."/>
            <person name="Clum A."/>
            <person name="Steindorff A."/>
            <person name="Ohm R.A."/>
            <person name="Martin F."/>
            <person name="Silar P."/>
            <person name="Natvig D.O."/>
            <person name="Lalanne C."/>
            <person name="Gautier V."/>
            <person name="Ament-Velasquez S.L."/>
            <person name="Kruys A."/>
            <person name="Hutchinson M.I."/>
            <person name="Powell A.J."/>
            <person name="Barry K."/>
            <person name="Miller A.N."/>
            <person name="Grigoriev I.V."/>
            <person name="Debuchy R."/>
            <person name="Gladieux P."/>
            <person name="Hiltunen Thoren M."/>
            <person name="Johannesson H."/>
        </authorList>
    </citation>
    <scope>NUCLEOTIDE SEQUENCE</scope>
    <source>
        <strain evidence="3">CBS 333.67</strain>
    </source>
</reference>
<feature type="region of interest" description="Disordered" evidence="2">
    <location>
        <begin position="20"/>
        <end position="92"/>
    </location>
</feature>
<sequence length="848" mass="94826">MCIASKFHFPVQGDAIMVTTRRGSRPADDDSSSGDDSDIPAHPVGRRGPAAPTSATLRPPIEAAGSSNRAKGKRKATVPDTPQKRPRHTSDIVKESIEVQLEDDNVDAVINVTDARHRRIEIPLPTRKGLWGEEGKRRNNPSIAAMAPSEPSIVGVRAPRPRAKRINRQTKSVEVVDELLTSQVSRRKAGKPLLEAMAETPRHGRLLPPAQYESQGAGKEDDELPGSPELQSSAVKLSPRRRASGMDDTLVGEEAQVRRYNPKTRPSAPKPAPRRLVRGMDNALVDEEAASRRHNPKRGALAPKRRPKKPMVDIYEVPDDEEELEPGRLSPELQFSAPEHLSRRAAADLHNVPRDDDSQQLPKPANTRRPSIAVEEAVAFAGSEEPEELDGFGDQEDMAEVGERDELDMDSGSVDEIQGSVGVNIVIRRFTAKRHAIRTMRIRSYHINNMLRIMGASGWTRAGRRWGVELIQANLFNFDYVSPALTRLAKNIFNALGLLKDLLDDIPNALDLANQSQFLEGQEQAVNEAMRRVDGVVSKIKSLKAPPALNPERRRQNLARFNQAVTKGLCSYVIPMFVLLLQSCFAVGIEQPDAEADTPLPEEGVFTGVTAQLMLWVSKWLLRLYRSLARQFKGPEAEEGQGPGDAAQNRESFGVMLRKWDEHLRHAVAAYNEQIDRERDICEKKRRDEEAAEAKRKKEEEELARVRENEEVWKRSLLDAAGQPRPLAEAWHKTTQHWPASQTGDNSSTPKPRPQSHTLSRLRPSSSAISSGGQAAPQAAPQARANAGRMYPPWPEDETTWFLGELKQPRKPRDFLEICAQVLERPLWEVREEKERLKRLGRYRSPVR</sequence>
<reference evidence="3" key="2">
    <citation type="submission" date="2023-06" db="EMBL/GenBank/DDBJ databases">
        <authorList>
            <consortium name="Lawrence Berkeley National Laboratory"/>
            <person name="Mondo S.J."/>
            <person name="Hensen N."/>
            <person name="Bonometti L."/>
            <person name="Westerberg I."/>
            <person name="Brannstrom I.O."/>
            <person name="Guillou S."/>
            <person name="Cros-Aarteil S."/>
            <person name="Calhoun S."/>
            <person name="Haridas S."/>
            <person name="Kuo A."/>
            <person name="Pangilinan J."/>
            <person name="Riley R."/>
            <person name="Labutti K."/>
            <person name="Andreopoulos B."/>
            <person name="Lipzen A."/>
            <person name="Chen C."/>
            <person name="Yanf M."/>
            <person name="Daum C."/>
            <person name="Ng V."/>
            <person name="Clum A."/>
            <person name="Steindorff A."/>
            <person name="Ohm R."/>
            <person name="Martin F."/>
            <person name="Silar P."/>
            <person name="Natvig D."/>
            <person name="Lalanne C."/>
            <person name="Gautier V."/>
            <person name="Ament-Velasquez S.L."/>
            <person name="Kruys A."/>
            <person name="Hutchinson M.I."/>
            <person name="Powell A.J."/>
            <person name="Barry K."/>
            <person name="Miller A.N."/>
            <person name="Grigoriev I.V."/>
            <person name="Debuchy R."/>
            <person name="Gladieux P."/>
            <person name="Thoren M.H."/>
            <person name="Johannesson H."/>
        </authorList>
    </citation>
    <scope>NUCLEOTIDE SEQUENCE</scope>
    <source>
        <strain evidence="3">CBS 333.67</strain>
    </source>
</reference>
<organism evidence="3 4">
    <name type="scientific">Chaetomium strumarium</name>
    <dbReference type="NCBI Taxonomy" id="1170767"/>
    <lineage>
        <taxon>Eukaryota</taxon>
        <taxon>Fungi</taxon>
        <taxon>Dikarya</taxon>
        <taxon>Ascomycota</taxon>
        <taxon>Pezizomycotina</taxon>
        <taxon>Sordariomycetes</taxon>
        <taxon>Sordariomycetidae</taxon>
        <taxon>Sordariales</taxon>
        <taxon>Chaetomiaceae</taxon>
        <taxon>Chaetomium</taxon>
    </lineage>
</organism>
<keyword evidence="4" id="KW-1185">Reference proteome</keyword>
<dbReference type="Proteomes" id="UP001273166">
    <property type="component" value="Unassembled WGS sequence"/>
</dbReference>
<dbReference type="RefSeq" id="XP_062719029.1">
    <property type="nucleotide sequence ID" value="XM_062869744.1"/>
</dbReference>
<feature type="region of interest" description="Disordered" evidence="2">
    <location>
        <begin position="731"/>
        <end position="797"/>
    </location>
</feature>
<gene>
    <name evidence="3" type="ORF">B0T15DRAFT_539630</name>
</gene>
<dbReference type="GeneID" id="87888573"/>
<keyword evidence="1" id="KW-0175">Coiled coil</keyword>
<feature type="region of interest" description="Disordered" evidence="2">
    <location>
        <begin position="198"/>
        <end position="327"/>
    </location>
</feature>
<evidence type="ECO:0000256" key="1">
    <source>
        <dbReference type="SAM" id="Coils"/>
    </source>
</evidence>
<feature type="compositionally biased region" description="Basic residues" evidence="2">
    <location>
        <begin position="292"/>
        <end position="309"/>
    </location>
</feature>
<name>A0AAJ0GNL2_9PEZI</name>
<evidence type="ECO:0000313" key="3">
    <source>
        <dbReference type="EMBL" id="KAK3303249.1"/>
    </source>
</evidence>
<feature type="compositionally biased region" description="Acidic residues" evidence="2">
    <location>
        <begin position="29"/>
        <end position="38"/>
    </location>
</feature>
<evidence type="ECO:0000256" key="2">
    <source>
        <dbReference type="SAM" id="MobiDB-lite"/>
    </source>
</evidence>